<dbReference type="EMBL" id="LNYT01000004">
    <property type="protein sequence ID" value="KTD49863.1"/>
    <property type="molecule type" value="Genomic_DNA"/>
</dbReference>
<dbReference type="PATRIC" id="fig|458.5.peg.314"/>
<keyword evidence="3 5" id="KW-0227">DNA damage</keyword>
<dbReference type="GO" id="GO:0016887">
    <property type="term" value="F:ATP hydrolysis activity"/>
    <property type="evidence" value="ECO:0007669"/>
    <property type="project" value="InterPro"/>
</dbReference>
<dbReference type="GO" id="GO:0032300">
    <property type="term" value="C:mismatch repair complex"/>
    <property type="evidence" value="ECO:0007669"/>
    <property type="project" value="InterPro"/>
</dbReference>
<dbReference type="InterPro" id="IPR002099">
    <property type="entry name" value="MutL/Mlh/PMS"/>
</dbReference>
<dbReference type="Gene3D" id="3.30.230.10">
    <property type="match status" value="1"/>
</dbReference>
<dbReference type="SUPFAM" id="SSF54211">
    <property type="entry name" value="Ribosomal protein S5 domain 2-like"/>
    <property type="match status" value="1"/>
</dbReference>
<dbReference type="PANTHER" id="PTHR10073:SF12">
    <property type="entry name" value="DNA MISMATCH REPAIR PROTEIN MLH1"/>
    <property type="match status" value="1"/>
</dbReference>
<dbReference type="InterPro" id="IPR020667">
    <property type="entry name" value="DNA_mismatch_repair_MutL"/>
</dbReference>
<dbReference type="FunFam" id="3.30.565.10:FF:000003">
    <property type="entry name" value="DNA mismatch repair endonuclease MutL"/>
    <property type="match status" value="1"/>
</dbReference>
<dbReference type="InterPro" id="IPR020568">
    <property type="entry name" value="Ribosomal_Su5_D2-typ_SF"/>
</dbReference>
<proteinExistence type="inferred from homology"/>
<comment type="similarity">
    <text evidence="1 5">Belongs to the DNA mismatch repair MutL/HexB family.</text>
</comment>
<dbReference type="GO" id="GO:0006298">
    <property type="term" value="P:mismatch repair"/>
    <property type="evidence" value="ECO:0007669"/>
    <property type="project" value="UniProtKB-UniRule"/>
</dbReference>
<evidence type="ECO:0000256" key="3">
    <source>
        <dbReference type="ARBA" id="ARBA00022763"/>
    </source>
</evidence>
<accession>A0A0W0XYI6</accession>
<evidence type="ECO:0000256" key="5">
    <source>
        <dbReference type="HAMAP-Rule" id="MF_00149"/>
    </source>
</evidence>
<dbReference type="NCBIfam" id="TIGR00585">
    <property type="entry name" value="mutl"/>
    <property type="match status" value="1"/>
</dbReference>
<dbReference type="InterPro" id="IPR013507">
    <property type="entry name" value="DNA_mismatch_S5_2-like"/>
</dbReference>
<dbReference type="PANTHER" id="PTHR10073">
    <property type="entry name" value="DNA MISMATCH REPAIR PROTEIN MLH, PMS, MUTL"/>
    <property type="match status" value="1"/>
</dbReference>
<dbReference type="SUPFAM" id="SSF55874">
    <property type="entry name" value="ATPase domain of HSP90 chaperone/DNA topoisomerase II/histidine kinase"/>
    <property type="match status" value="1"/>
</dbReference>
<name>A0A0W0XYI6_9GAMM</name>
<dbReference type="OrthoDB" id="9763467at2"/>
<dbReference type="Proteomes" id="UP000054608">
    <property type="component" value="Unassembled WGS sequence"/>
</dbReference>
<evidence type="ECO:0000313" key="7">
    <source>
        <dbReference type="EMBL" id="KTD49863.1"/>
    </source>
</evidence>
<dbReference type="InterPro" id="IPR014762">
    <property type="entry name" value="DNA_mismatch_repair_CS"/>
</dbReference>
<comment type="caution">
    <text evidence="7">The sequence shown here is derived from an EMBL/GenBank/DDBJ whole genome shotgun (WGS) entry which is preliminary data.</text>
</comment>
<dbReference type="GO" id="GO:0005524">
    <property type="term" value="F:ATP binding"/>
    <property type="evidence" value="ECO:0007669"/>
    <property type="project" value="InterPro"/>
</dbReference>
<dbReference type="InterPro" id="IPR038973">
    <property type="entry name" value="MutL/Mlh/Pms-like"/>
</dbReference>
<dbReference type="SUPFAM" id="SSF118116">
    <property type="entry name" value="DNA mismatch repair protein MutL"/>
    <property type="match status" value="1"/>
</dbReference>
<dbReference type="InterPro" id="IPR037198">
    <property type="entry name" value="MutL_C_sf"/>
</dbReference>
<dbReference type="SMART" id="SM01340">
    <property type="entry name" value="DNA_mis_repair"/>
    <property type="match status" value="1"/>
</dbReference>
<gene>
    <name evidence="5 7" type="primary">mutL</name>
    <name evidence="7" type="ORF">Lrub_0305</name>
</gene>
<comment type="function">
    <text evidence="5">This protein is involved in the repair of mismatches in DNA. It is required for dam-dependent methyl-directed DNA mismatch repair. May act as a 'molecular matchmaker', a protein that promotes the formation of a stable complex between two or more DNA-binding proteins in an ATP-dependent manner without itself being part of a final effector complex.</text>
</comment>
<dbReference type="CDD" id="cd16926">
    <property type="entry name" value="HATPase_MutL-MLH-PMS-like"/>
    <property type="match status" value="1"/>
</dbReference>
<keyword evidence="4 5" id="KW-0234">DNA repair</keyword>
<evidence type="ECO:0000256" key="4">
    <source>
        <dbReference type="ARBA" id="ARBA00023204"/>
    </source>
</evidence>
<feature type="domain" description="DNA mismatch repair protein S5" evidence="6">
    <location>
        <begin position="212"/>
        <end position="330"/>
    </location>
</feature>
<dbReference type="InterPro" id="IPR036890">
    <property type="entry name" value="HATPase_C_sf"/>
</dbReference>
<dbReference type="RefSeq" id="WP_058530444.1">
    <property type="nucleotide sequence ID" value="NZ_CAAAIN010000008.1"/>
</dbReference>
<reference evidence="7 8" key="1">
    <citation type="submission" date="2015-11" db="EMBL/GenBank/DDBJ databases">
        <title>Genomic analysis of 38 Legionella species identifies large and diverse effector repertoires.</title>
        <authorList>
            <person name="Burstein D."/>
            <person name="Amaro F."/>
            <person name="Zusman T."/>
            <person name="Lifshitz Z."/>
            <person name="Cohen O."/>
            <person name="Gilbert J.A."/>
            <person name="Pupko T."/>
            <person name="Shuman H.A."/>
            <person name="Segal G."/>
        </authorList>
    </citation>
    <scope>NUCLEOTIDE SEQUENCE [LARGE SCALE GENOMIC DNA]</scope>
    <source>
        <strain evidence="7 8">WA-270A-C2</strain>
    </source>
</reference>
<evidence type="ECO:0000259" key="6">
    <source>
        <dbReference type="SMART" id="SM01340"/>
    </source>
</evidence>
<keyword evidence="8" id="KW-1185">Reference proteome</keyword>
<protein>
    <recommendedName>
        <fullName evidence="2 5">DNA mismatch repair protein MutL</fullName>
    </recommendedName>
</protein>
<dbReference type="Pfam" id="PF01119">
    <property type="entry name" value="DNA_mis_repair"/>
    <property type="match status" value="1"/>
</dbReference>
<dbReference type="AlphaFoldDB" id="A0A0W0XYI6"/>
<dbReference type="HAMAP" id="MF_00149">
    <property type="entry name" value="DNA_mis_repair"/>
    <property type="match status" value="1"/>
</dbReference>
<dbReference type="InterPro" id="IPR014721">
    <property type="entry name" value="Ribsml_uS5_D2-typ_fold_subgr"/>
</dbReference>
<dbReference type="Pfam" id="PF13589">
    <property type="entry name" value="HATPase_c_3"/>
    <property type="match status" value="1"/>
</dbReference>
<dbReference type="CDD" id="cd03482">
    <property type="entry name" value="MutL_Trans_MutL"/>
    <property type="match status" value="1"/>
</dbReference>
<dbReference type="PROSITE" id="PS00058">
    <property type="entry name" value="DNA_MISMATCH_REPAIR_1"/>
    <property type="match status" value="1"/>
</dbReference>
<evidence type="ECO:0000256" key="2">
    <source>
        <dbReference type="ARBA" id="ARBA00021975"/>
    </source>
</evidence>
<dbReference type="GO" id="GO:0030983">
    <property type="term" value="F:mismatched DNA binding"/>
    <property type="evidence" value="ECO:0007669"/>
    <property type="project" value="InterPro"/>
</dbReference>
<evidence type="ECO:0000256" key="1">
    <source>
        <dbReference type="ARBA" id="ARBA00006082"/>
    </source>
</evidence>
<dbReference type="GO" id="GO:0140664">
    <property type="term" value="F:ATP-dependent DNA damage sensor activity"/>
    <property type="evidence" value="ECO:0007669"/>
    <property type="project" value="InterPro"/>
</dbReference>
<sequence>MVVRIKELPITVANQIAAGEVIERPASVVKELLENAYDAKADTIHVDIGFGGLNQIKVSDNGSGIVADDLPLAIAPHATSKISQLNDLYMIHSMGFRGEALASIASVSRLSITSKTAEQAHAMQLTAENGILQINPCARSQGTTVDVKDLFFNAPVRKKFLKSERQEFQAIELLIKRFALSAPQLAIHLTHNGKKHIDLPAAKDEQGTLWRIRKILGKEFVEQTVYLDVEHAGVGLRGWVGKADYQRNQNDKQWVYINGRMVKDKLIHHAIKLAFEPVLYPGKHPACLLYLTLNPADIDVNVHPTKHEIRFQQPRFIHDFLVSQLQKALDRCESPDIVLPKVFGRKNPVPPLQEKRPVFLTSAAMPPPTDRSMLAIDEQFMVFQSARGQVYLADWRALYREWLLKQLAVQPLPLAFRPLLVPVRYQYEKIIDNLQQQRYSQLLGQIGIRVEWFNECQLLIQTLPVLTPHLAFNDFFSRLLNAPMPTESELIHLLTASQKLPELNSSVHGDFKDFLHQQAETLALETSFCKPLSTLFCRELLHA</sequence>
<evidence type="ECO:0000313" key="8">
    <source>
        <dbReference type="Proteomes" id="UP000054608"/>
    </source>
</evidence>
<organism evidence="7 8">
    <name type="scientific">Legionella rubrilucens</name>
    <dbReference type="NCBI Taxonomy" id="458"/>
    <lineage>
        <taxon>Bacteria</taxon>
        <taxon>Pseudomonadati</taxon>
        <taxon>Pseudomonadota</taxon>
        <taxon>Gammaproteobacteria</taxon>
        <taxon>Legionellales</taxon>
        <taxon>Legionellaceae</taxon>
        <taxon>Legionella</taxon>
    </lineage>
</organism>
<dbReference type="STRING" id="458.Lrub_0305"/>
<dbReference type="Gene3D" id="3.30.565.10">
    <property type="entry name" value="Histidine kinase-like ATPase, C-terminal domain"/>
    <property type="match status" value="1"/>
</dbReference>